<dbReference type="InterPro" id="IPR018775">
    <property type="entry name" value="RlaP"/>
</dbReference>
<dbReference type="STRING" id="153721.MYP_1526"/>
<protein>
    <submittedName>
        <fullName evidence="1">Putative nucleotidyltransferase</fullName>
    </submittedName>
</protein>
<proteinExistence type="predicted"/>
<dbReference type="EMBL" id="BBLT01000002">
    <property type="protein sequence ID" value="GAL84298.1"/>
    <property type="molecule type" value="Genomic_DNA"/>
</dbReference>
<dbReference type="GO" id="GO:0016740">
    <property type="term" value="F:transferase activity"/>
    <property type="evidence" value="ECO:0007669"/>
    <property type="project" value="UniProtKB-KW"/>
</dbReference>
<dbReference type="PANTHER" id="PTHR34817:SF2">
    <property type="entry name" value="NUCLEOTIDYLTRANSFERASE"/>
    <property type="match status" value="1"/>
</dbReference>
<dbReference type="RefSeq" id="WP_045460626.1">
    <property type="nucleotide sequence ID" value="NZ_BBLT01000002.1"/>
</dbReference>
<dbReference type="Pfam" id="PF10127">
    <property type="entry name" value="RlaP"/>
    <property type="match status" value="1"/>
</dbReference>
<sequence>MQEVIKKEILEIERRENVKILYACESGSRAWGFPSRDSDYDVRFIYIRPKEWYLSIDDYKDTLDFPINDLLDISGWDIRKALKLFRSSNAVIFEWLQSPIIYKEEPAFKEQLIDLLKDYYSLRAGMHHYLGMTINPFKNDLQSDTVKIKKYLYALRSSLACRWMREKQTVPPMEFGILRTLIKDEGAVNELVDQLLVRKKDNSEGDTIPSSRLLNQFIENEIRESELYTTQLEKSTGSTEVLNNIFRNLLSKSFKQEV</sequence>
<dbReference type="Proteomes" id="UP000030185">
    <property type="component" value="Unassembled WGS sequence"/>
</dbReference>
<evidence type="ECO:0000313" key="2">
    <source>
        <dbReference type="Proteomes" id="UP000030185"/>
    </source>
</evidence>
<gene>
    <name evidence="1" type="ORF">MYP_1526</name>
</gene>
<reference evidence="1 2" key="1">
    <citation type="submission" date="2014-09" db="EMBL/GenBank/DDBJ databases">
        <title>Sporocytophaga myxococcoides PG-01 genome sequencing.</title>
        <authorList>
            <person name="Liu L."/>
            <person name="Gao P.J."/>
            <person name="Chen G.J."/>
            <person name="Wang L.S."/>
        </authorList>
    </citation>
    <scope>NUCLEOTIDE SEQUENCE [LARGE SCALE GENOMIC DNA]</scope>
    <source>
        <strain evidence="1 2">PG-01</strain>
    </source>
</reference>
<dbReference type="eggNOG" id="COG3541">
    <property type="taxonomic scope" value="Bacteria"/>
</dbReference>
<organism evidence="1 2">
    <name type="scientific">Sporocytophaga myxococcoides</name>
    <dbReference type="NCBI Taxonomy" id="153721"/>
    <lineage>
        <taxon>Bacteria</taxon>
        <taxon>Pseudomonadati</taxon>
        <taxon>Bacteroidota</taxon>
        <taxon>Cytophagia</taxon>
        <taxon>Cytophagales</taxon>
        <taxon>Cytophagaceae</taxon>
        <taxon>Sporocytophaga</taxon>
    </lineage>
</organism>
<dbReference type="PANTHER" id="PTHR34817">
    <property type="entry name" value="NUCLEOTIDYLTRANSFERASE"/>
    <property type="match status" value="1"/>
</dbReference>
<keyword evidence="1" id="KW-0808">Transferase</keyword>
<keyword evidence="2" id="KW-1185">Reference proteome</keyword>
<accession>A0A098LDY9</accession>
<name>A0A098LDY9_9BACT</name>
<dbReference type="AlphaFoldDB" id="A0A098LDY9"/>
<evidence type="ECO:0000313" key="1">
    <source>
        <dbReference type="EMBL" id="GAL84298.1"/>
    </source>
</evidence>
<dbReference type="OrthoDB" id="9796845at2"/>
<comment type="caution">
    <text evidence="1">The sequence shown here is derived from an EMBL/GenBank/DDBJ whole genome shotgun (WGS) entry which is preliminary data.</text>
</comment>